<evidence type="ECO:0000313" key="12">
    <source>
        <dbReference type="EMBL" id="PKW25477.1"/>
    </source>
</evidence>
<evidence type="ECO:0000256" key="2">
    <source>
        <dbReference type="ARBA" id="ARBA00022475"/>
    </source>
</evidence>
<gene>
    <name evidence="12" type="ORF">ATL31_0268</name>
</gene>
<dbReference type="AlphaFoldDB" id="A0A2N3YF41"/>
<protein>
    <submittedName>
        <fullName evidence="12">Copper transport protein</fullName>
    </submittedName>
</protein>
<evidence type="ECO:0000256" key="5">
    <source>
        <dbReference type="ARBA" id="ARBA00022729"/>
    </source>
</evidence>
<accession>A0A2N3YF41</accession>
<evidence type="ECO:0000256" key="8">
    <source>
        <dbReference type="ARBA" id="ARBA00023136"/>
    </source>
</evidence>
<keyword evidence="7" id="KW-0186">Copper</keyword>
<keyword evidence="3 9" id="KW-0812">Transmembrane</keyword>
<dbReference type="GO" id="GO:0042597">
    <property type="term" value="C:periplasmic space"/>
    <property type="evidence" value="ECO:0007669"/>
    <property type="project" value="InterPro"/>
</dbReference>
<dbReference type="OrthoDB" id="5242236at2"/>
<feature type="transmembrane region" description="Helical" evidence="9">
    <location>
        <begin position="318"/>
        <end position="341"/>
    </location>
</feature>
<evidence type="ECO:0000259" key="11">
    <source>
        <dbReference type="Pfam" id="PF05425"/>
    </source>
</evidence>
<evidence type="ECO:0000256" key="9">
    <source>
        <dbReference type="SAM" id="Phobius"/>
    </source>
</evidence>
<comment type="subcellular location">
    <subcellularLocation>
        <location evidence="1">Cell membrane</location>
        <topology evidence="1">Multi-pass membrane protein</topology>
    </subcellularLocation>
</comment>
<keyword evidence="2" id="KW-1003">Cell membrane</keyword>
<dbReference type="InterPro" id="IPR007348">
    <property type="entry name" value="CopC_dom"/>
</dbReference>
<feature type="transmembrane region" description="Helical" evidence="9">
    <location>
        <begin position="209"/>
        <end position="231"/>
    </location>
</feature>
<evidence type="ECO:0000313" key="13">
    <source>
        <dbReference type="Proteomes" id="UP000233781"/>
    </source>
</evidence>
<keyword evidence="6 9" id="KW-1133">Transmembrane helix</keyword>
<keyword evidence="13" id="KW-1185">Reference proteome</keyword>
<evidence type="ECO:0000256" key="3">
    <source>
        <dbReference type="ARBA" id="ARBA00022692"/>
    </source>
</evidence>
<dbReference type="InterPro" id="IPR008457">
    <property type="entry name" value="Cu-R_CopD_dom"/>
</dbReference>
<dbReference type="Pfam" id="PF05425">
    <property type="entry name" value="CopD"/>
    <property type="match status" value="1"/>
</dbReference>
<name>A0A2N3YF41_9MICO</name>
<sequence length="636" mass="63886">MAVGGRRLTVRGVAAALVAAGLVALAGGGVAQAHAYLVSSDPADGSVLARGPGVIRLQVSEAVVLEATRVSLVGHDGTPVALGAPTVEDAAPVPEAPTAAPGVGVGALVPAPTVEQEPAQTVVVPVRATLPVGSYRLTLDTLSADDMHRTVATIVFGVGQRVTPAGRGEPPTAWGQALLRWLTLLGLSAALGHLLMLRITREGPRARAVLRAGTPAVVAVVLVAAVAAAALPVVQALGSQVALGRVLTSSYGLRVALRVAGLVLLGGGVTRAGRPGVRDRRTATVLATVGATAASAGTALLGHAGVAPVGALRLTADVVHVVATTTWLGGVVMVALLAVATRRGRVDGLELRTVARRFATPAAVGVSVTAVTGLLLAGDVIASADAALTTTYGRTLLLKVGLVGVAGLLGLRHLRWSRRDGVRPLPRSTAVEAVVLVATLGLAALLSGGQPATTPELSSAGDVTPSLAVDTTAADLTEHTVVQPNRPGPNIAVIDVLDSRRPAPPRPTAVRVEARDGSGRVTVTEGQPLPGTGWSIPLRFVSPGISMLRVVVVRPGLPEAVSVVPWVVGGAAPTPATVVSRAPVGGLLTALAVLLALVLGGCALARRASARRRASAVTRRVAPSEAAVDEPERVGV</sequence>
<feature type="domain" description="CopC" evidence="10">
    <location>
        <begin position="34"/>
        <end position="158"/>
    </location>
</feature>
<dbReference type="SUPFAM" id="SSF81296">
    <property type="entry name" value="E set domains"/>
    <property type="match status" value="1"/>
</dbReference>
<keyword evidence="5" id="KW-0732">Signal</keyword>
<feature type="transmembrane region" description="Helical" evidence="9">
    <location>
        <begin position="584"/>
        <end position="605"/>
    </location>
</feature>
<dbReference type="Gene3D" id="2.60.40.1220">
    <property type="match status" value="1"/>
</dbReference>
<evidence type="ECO:0000256" key="6">
    <source>
        <dbReference type="ARBA" id="ARBA00022989"/>
    </source>
</evidence>
<dbReference type="GO" id="GO:0046688">
    <property type="term" value="P:response to copper ion"/>
    <property type="evidence" value="ECO:0007669"/>
    <property type="project" value="InterPro"/>
</dbReference>
<evidence type="ECO:0000256" key="7">
    <source>
        <dbReference type="ARBA" id="ARBA00023008"/>
    </source>
</evidence>
<dbReference type="RefSeq" id="WP_101394185.1">
    <property type="nucleotide sequence ID" value="NZ_PJNE01000001.1"/>
</dbReference>
<dbReference type="InterPro" id="IPR014756">
    <property type="entry name" value="Ig_E-set"/>
</dbReference>
<feature type="transmembrane region" description="Helical" evidence="9">
    <location>
        <begin position="362"/>
        <end position="384"/>
    </location>
</feature>
<dbReference type="InterPro" id="IPR032694">
    <property type="entry name" value="CopC/D"/>
</dbReference>
<dbReference type="PANTHER" id="PTHR34820">
    <property type="entry name" value="INNER MEMBRANE PROTEIN YEBZ"/>
    <property type="match status" value="1"/>
</dbReference>
<feature type="transmembrane region" description="Helical" evidence="9">
    <location>
        <begin position="178"/>
        <end position="197"/>
    </location>
</feature>
<comment type="caution">
    <text evidence="12">The sequence shown here is derived from an EMBL/GenBank/DDBJ whole genome shotgun (WGS) entry which is preliminary data.</text>
</comment>
<dbReference type="GO" id="GO:0006825">
    <property type="term" value="P:copper ion transport"/>
    <property type="evidence" value="ECO:0007669"/>
    <property type="project" value="InterPro"/>
</dbReference>
<dbReference type="InterPro" id="IPR014755">
    <property type="entry name" value="Cu-Rt/internalin_Ig-like"/>
</dbReference>
<evidence type="ECO:0000256" key="4">
    <source>
        <dbReference type="ARBA" id="ARBA00022723"/>
    </source>
</evidence>
<keyword evidence="8 9" id="KW-0472">Membrane</keyword>
<dbReference type="EMBL" id="PJNE01000001">
    <property type="protein sequence ID" value="PKW25477.1"/>
    <property type="molecule type" value="Genomic_DNA"/>
</dbReference>
<organism evidence="12 13">
    <name type="scientific">Phycicoccus duodecadis</name>
    <dbReference type="NCBI Taxonomy" id="173053"/>
    <lineage>
        <taxon>Bacteria</taxon>
        <taxon>Bacillati</taxon>
        <taxon>Actinomycetota</taxon>
        <taxon>Actinomycetes</taxon>
        <taxon>Micrococcales</taxon>
        <taxon>Intrasporangiaceae</taxon>
        <taxon>Phycicoccus</taxon>
    </lineage>
</organism>
<feature type="transmembrane region" description="Helical" evidence="9">
    <location>
        <begin position="251"/>
        <end position="270"/>
    </location>
</feature>
<reference evidence="12 13" key="1">
    <citation type="submission" date="2017-12" db="EMBL/GenBank/DDBJ databases">
        <title>Sequencing the genomes of 1000 Actinobacteria strains.</title>
        <authorList>
            <person name="Klenk H.-P."/>
        </authorList>
    </citation>
    <scope>NUCLEOTIDE SEQUENCE [LARGE SCALE GENOMIC DNA]</scope>
    <source>
        <strain evidence="12 13">DSM 12806</strain>
    </source>
</reference>
<proteinExistence type="predicted"/>
<dbReference type="GO" id="GO:0005507">
    <property type="term" value="F:copper ion binding"/>
    <property type="evidence" value="ECO:0007669"/>
    <property type="project" value="InterPro"/>
</dbReference>
<keyword evidence="4" id="KW-0479">Metal-binding</keyword>
<feature type="transmembrane region" description="Helical" evidence="9">
    <location>
        <begin position="396"/>
        <end position="414"/>
    </location>
</feature>
<dbReference type="PANTHER" id="PTHR34820:SF4">
    <property type="entry name" value="INNER MEMBRANE PROTEIN YEBZ"/>
    <property type="match status" value="1"/>
</dbReference>
<dbReference type="GO" id="GO:0005886">
    <property type="term" value="C:plasma membrane"/>
    <property type="evidence" value="ECO:0007669"/>
    <property type="project" value="UniProtKB-SubCell"/>
</dbReference>
<evidence type="ECO:0000256" key="1">
    <source>
        <dbReference type="ARBA" id="ARBA00004651"/>
    </source>
</evidence>
<dbReference type="Pfam" id="PF04234">
    <property type="entry name" value="CopC"/>
    <property type="match status" value="1"/>
</dbReference>
<evidence type="ECO:0000259" key="10">
    <source>
        <dbReference type="Pfam" id="PF04234"/>
    </source>
</evidence>
<dbReference type="Proteomes" id="UP000233781">
    <property type="component" value="Unassembled WGS sequence"/>
</dbReference>
<feature type="transmembrane region" description="Helical" evidence="9">
    <location>
        <begin position="282"/>
        <end position="306"/>
    </location>
</feature>
<feature type="domain" description="Copper resistance protein D" evidence="11">
    <location>
        <begin position="354"/>
        <end position="446"/>
    </location>
</feature>